<feature type="compositionally biased region" description="Low complexity" evidence="1">
    <location>
        <begin position="19"/>
        <end position="30"/>
    </location>
</feature>
<organism evidence="2">
    <name type="scientific">Triticum monococcum</name>
    <name type="common">Einkorn wheat</name>
    <name type="synonym">Crithodium monococcum</name>
    <dbReference type="NCBI Taxonomy" id="4568"/>
    <lineage>
        <taxon>Eukaryota</taxon>
        <taxon>Viridiplantae</taxon>
        <taxon>Streptophyta</taxon>
        <taxon>Embryophyta</taxon>
        <taxon>Tracheophyta</taxon>
        <taxon>Spermatophyta</taxon>
        <taxon>Magnoliopsida</taxon>
        <taxon>Liliopsida</taxon>
        <taxon>Poales</taxon>
        <taxon>Poaceae</taxon>
        <taxon>BOP clade</taxon>
        <taxon>Pooideae</taxon>
        <taxon>Triticodae</taxon>
        <taxon>Triticeae</taxon>
        <taxon>Triticinae</taxon>
        <taxon>Triticum</taxon>
    </lineage>
</organism>
<dbReference type="AlphaFoldDB" id="Q5NKR3"/>
<proteinExistence type="predicted"/>
<feature type="compositionally biased region" description="Low complexity" evidence="1">
    <location>
        <begin position="57"/>
        <end position="67"/>
    </location>
</feature>
<feature type="region of interest" description="Disordered" evidence="1">
    <location>
        <begin position="57"/>
        <end position="80"/>
    </location>
</feature>
<evidence type="ECO:0000313" key="2">
    <source>
        <dbReference type="EMBL" id="AAQ06274.1"/>
    </source>
</evidence>
<protein>
    <submittedName>
        <fullName evidence="2">Uncharacterized protein 5K14.1</fullName>
    </submittedName>
</protein>
<feature type="region of interest" description="Disordered" evidence="1">
    <location>
        <begin position="19"/>
        <end position="41"/>
    </location>
</feature>
<gene>
    <name evidence="2" type="primary">5K14.1</name>
</gene>
<accession>Q5NKR3</accession>
<dbReference type="EMBL" id="AF488415">
    <property type="protein sequence ID" value="AAQ06274.1"/>
    <property type="molecule type" value="Genomic_DNA"/>
</dbReference>
<reference evidence="2" key="1">
    <citation type="submission" date="2002-02" db="EMBL/GenBank/DDBJ databases">
        <title>Comparative sequence analysis of homologous Wx1 regions in barley, maize, pearl millet, rice, sorghum and diploid wheat.</title>
        <authorList>
            <person name="Ma J."/>
            <person name="SanMiguel P.J."/>
            <person name="Dubcovsky J."/>
            <person name="Shiloff B.A."/>
            <person name="Rostoks N."/>
            <person name="Jiang Z."/>
            <person name="Busso C.S."/>
            <person name="Kleinhofs A."/>
            <person name="Devos K.M."/>
            <person name="Ramakrishna W."/>
            <person name="Bennetzen J.L."/>
        </authorList>
    </citation>
    <scope>NUCLEOTIDE SEQUENCE</scope>
</reference>
<evidence type="ECO:0000256" key="1">
    <source>
        <dbReference type="SAM" id="MobiDB-lite"/>
    </source>
</evidence>
<name>Q5NKR3_TRIMO</name>
<sequence>MVVAAFVLQNHGVGGAVRRPAVGTRATATEETSEEEEGRGMVRPGWSWYDLTRLESSSAPARPSQRAGTRRLASVAPDGY</sequence>